<dbReference type="EMBL" id="LAZR01012503">
    <property type="protein sequence ID" value="KKM26477.1"/>
    <property type="molecule type" value="Genomic_DNA"/>
</dbReference>
<name>A0A0F9IG20_9ZZZZ</name>
<evidence type="ECO:0000313" key="1">
    <source>
        <dbReference type="EMBL" id="KKM26477.1"/>
    </source>
</evidence>
<comment type="caution">
    <text evidence="1">The sequence shown here is derived from an EMBL/GenBank/DDBJ whole genome shotgun (WGS) entry which is preliminary data.</text>
</comment>
<reference evidence="1" key="1">
    <citation type="journal article" date="2015" name="Nature">
        <title>Complex archaea that bridge the gap between prokaryotes and eukaryotes.</title>
        <authorList>
            <person name="Spang A."/>
            <person name="Saw J.H."/>
            <person name="Jorgensen S.L."/>
            <person name="Zaremba-Niedzwiedzka K."/>
            <person name="Martijn J."/>
            <person name="Lind A.E."/>
            <person name="van Eijk R."/>
            <person name="Schleper C."/>
            <person name="Guy L."/>
            <person name="Ettema T.J."/>
        </authorList>
    </citation>
    <scope>NUCLEOTIDE SEQUENCE</scope>
</reference>
<organism evidence="1">
    <name type="scientific">marine sediment metagenome</name>
    <dbReference type="NCBI Taxonomy" id="412755"/>
    <lineage>
        <taxon>unclassified sequences</taxon>
        <taxon>metagenomes</taxon>
        <taxon>ecological metagenomes</taxon>
    </lineage>
</organism>
<accession>A0A0F9IG20</accession>
<proteinExistence type="predicted"/>
<gene>
    <name evidence="1" type="ORF">LCGC14_1584400</name>
</gene>
<sequence length="62" mass="7491">MKKTDLIRIQCFVTKERYEEIKEYAKQLGLSIDQFCRTTMFNRMDHYPRKPKTEDSNGKNNT</sequence>
<dbReference type="AlphaFoldDB" id="A0A0F9IG20"/>
<protein>
    <submittedName>
        <fullName evidence="1">Uncharacterized protein</fullName>
    </submittedName>
</protein>